<dbReference type="EMBL" id="ML741761">
    <property type="protein sequence ID" value="KAE8333948.1"/>
    <property type="molecule type" value="Genomic_DNA"/>
</dbReference>
<keyword evidence="1" id="KW-0472">Membrane</keyword>
<dbReference type="Proteomes" id="UP000325945">
    <property type="component" value="Unassembled WGS sequence"/>
</dbReference>
<keyword evidence="3" id="KW-1185">Reference proteome</keyword>
<evidence type="ECO:0000313" key="3">
    <source>
        <dbReference type="Proteomes" id="UP000325945"/>
    </source>
</evidence>
<evidence type="ECO:0000256" key="1">
    <source>
        <dbReference type="SAM" id="Phobius"/>
    </source>
</evidence>
<reference evidence="3" key="1">
    <citation type="submission" date="2019-04" db="EMBL/GenBank/DDBJ databases">
        <title>Friends and foes A comparative genomics studyof 23 Aspergillus species from section Flavi.</title>
        <authorList>
            <consortium name="DOE Joint Genome Institute"/>
            <person name="Kjaerbolling I."/>
            <person name="Vesth T."/>
            <person name="Frisvad J.C."/>
            <person name="Nybo J.L."/>
            <person name="Theobald S."/>
            <person name="Kildgaard S."/>
            <person name="Isbrandt T."/>
            <person name="Kuo A."/>
            <person name="Sato A."/>
            <person name="Lyhne E.K."/>
            <person name="Kogle M.E."/>
            <person name="Wiebenga A."/>
            <person name="Kun R.S."/>
            <person name="Lubbers R.J."/>
            <person name="Makela M.R."/>
            <person name="Barry K."/>
            <person name="Chovatia M."/>
            <person name="Clum A."/>
            <person name="Daum C."/>
            <person name="Haridas S."/>
            <person name="He G."/>
            <person name="LaButti K."/>
            <person name="Lipzen A."/>
            <person name="Mondo S."/>
            <person name="Riley R."/>
            <person name="Salamov A."/>
            <person name="Simmons B.A."/>
            <person name="Magnuson J.K."/>
            <person name="Henrissat B."/>
            <person name="Mortensen U.H."/>
            <person name="Larsen T.O."/>
            <person name="Devries R.P."/>
            <person name="Grigoriev I.V."/>
            <person name="Machida M."/>
            <person name="Baker S.E."/>
            <person name="Andersen M.R."/>
        </authorList>
    </citation>
    <scope>NUCLEOTIDE SEQUENCE [LARGE SCALE GENOMIC DNA]</scope>
    <source>
        <strain evidence="3">CBS 130017</strain>
    </source>
</reference>
<keyword evidence="1" id="KW-0812">Transmembrane</keyword>
<name>A0A5N6XM60_9EURO</name>
<accession>A0A5N6XM60</accession>
<gene>
    <name evidence="2" type="ORF">BDV39DRAFT_165446</name>
</gene>
<keyword evidence="1" id="KW-1133">Transmembrane helix</keyword>
<organism evidence="2 3">
    <name type="scientific">Aspergillus sergii</name>
    <dbReference type="NCBI Taxonomy" id="1034303"/>
    <lineage>
        <taxon>Eukaryota</taxon>
        <taxon>Fungi</taxon>
        <taxon>Dikarya</taxon>
        <taxon>Ascomycota</taxon>
        <taxon>Pezizomycotina</taxon>
        <taxon>Eurotiomycetes</taxon>
        <taxon>Eurotiomycetidae</taxon>
        <taxon>Eurotiales</taxon>
        <taxon>Aspergillaceae</taxon>
        <taxon>Aspergillus</taxon>
        <taxon>Aspergillus subgen. Circumdati</taxon>
    </lineage>
</organism>
<sequence>MPHFEWNLAIPSVHKSTLTVECDPALNFLLRRCEQILLMLVGVCLGIISFYEFCQLYTVSKRSIADTTHDL</sequence>
<evidence type="ECO:0000313" key="2">
    <source>
        <dbReference type="EMBL" id="KAE8333948.1"/>
    </source>
</evidence>
<proteinExistence type="predicted"/>
<dbReference type="AlphaFoldDB" id="A0A5N6XM60"/>
<feature type="transmembrane region" description="Helical" evidence="1">
    <location>
        <begin position="36"/>
        <end position="54"/>
    </location>
</feature>
<protein>
    <submittedName>
        <fullName evidence="2">Uncharacterized protein</fullName>
    </submittedName>
</protein>